<proteinExistence type="predicted"/>
<dbReference type="CDD" id="cd16448">
    <property type="entry name" value="RING-H2"/>
    <property type="match status" value="1"/>
</dbReference>
<organism evidence="4 5">
    <name type="scientific">Forsythia ovata</name>
    <dbReference type="NCBI Taxonomy" id="205694"/>
    <lineage>
        <taxon>Eukaryota</taxon>
        <taxon>Viridiplantae</taxon>
        <taxon>Streptophyta</taxon>
        <taxon>Embryophyta</taxon>
        <taxon>Tracheophyta</taxon>
        <taxon>Spermatophyta</taxon>
        <taxon>Magnoliopsida</taxon>
        <taxon>eudicotyledons</taxon>
        <taxon>Gunneridae</taxon>
        <taxon>Pentapetalae</taxon>
        <taxon>asterids</taxon>
        <taxon>lamiids</taxon>
        <taxon>Lamiales</taxon>
        <taxon>Oleaceae</taxon>
        <taxon>Forsythieae</taxon>
        <taxon>Forsythia</taxon>
    </lineage>
</organism>
<feature type="domain" description="RING-type" evidence="3">
    <location>
        <begin position="565"/>
        <end position="620"/>
    </location>
</feature>
<keyword evidence="5" id="KW-1185">Reference proteome</keyword>
<accession>A0ABD1TBS6</accession>
<gene>
    <name evidence="4" type="ORF">Fot_33807</name>
</gene>
<dbReference type="AlphaFoldDB" id="A0ABD1TBS6"/>
<name>A0ABD1TBS6_9LAMI</name>
<dbReference type="PANTHER" id="PTHR31150:SF19">
    <property type="entry name" value="RING-TYPE DOMAIN-CONTAINING PROTEIN"/>
    <property type="match status" value="1"/>
</dbReference>
<reference evidence="5" key="1">
    <citation type="submission" date="2024-07" db="EMBL/GenBank/DDBJ databases">
        <title>Two chromosome-level genome assemblies of Korean endemic species Abeliophyllum distichum and Forsythia ovata (Oleaceae).</title>
        <authorList>
            <person name="Jang H."/>
        </authorList>
    </citation>
    <scope>NUCLEOTIDE SEQUENCE [LARGE SCALE GENOMIC DNA]</scope>
</reference>
<dbReference type="PANTHER" id="PTHR31150">
    <property type="entry name" value="EXPRESSED PROTEIN"/>
    <property type="match status" value="1"/>
</dbReference>
<dbReference type="GO" id="GO:0008270">
    <property type="term" value="F:zinc ion binding"/>
    <property type="evidence" value="ECO:0007669"/>
    <property type="project" value="UniProtKB-KW"/>
</dbReference>
<keyword evidence="1" id="KW-0863">Zinc-finger</keyword>
<evidence type="ECO:0000256" key="2">
    <source>
        <dbReference type="SAM" id="MobiDB-lite"/>
    </source>
</evidence>
<protein>
    <recommendedName>
        <fullName evidence="3">RING-type domain-containing protein</fullName>
    </recommendedName>
</protein>
<feature type="compositionally biased region" description="Polar residues" evidence="2">
    <location>
        <begin position="238"/>
        <end position="248"/>
    </location>
</feature>
<keyword evidence="1" id="KW-0862">Zinc</keyword>
<feature type="compositionally biased region" description="Basic and acidic residues" evidence="2">
    <location>
        <begin position="200"/>
        <end position="225"/>
    </location>
</feature>
<evidence type="ECO:0000256" key="1">
    <source>
        <dbReference type="PROSITE-ProRule" id="PRU00175"/>
    </source>
</evidence>
<keyword evidence="1" id="KW-0479">Metal-binding</keyword>
<evidence type="ECO:0000313" key="4">
    <source>
        <dbReference type="EMBL" id="KAL2510160.1"/>
    </source>
</evidence>
<evidence type="ECO:0000259" key="3">
    <source>
        <dbReference type="PROSITE" id="PS50089"/>
    </source>
</evidence>
<dbReference type="SUPFAM" id="SSF57850">
    <property type="entry name" value="RING/U-box"/>
    <property type="match status" value="1"/>
</dbReference>
<evidence type="ECO:0000313" key="5">
    <source>
        <dbReference type="Proteomes" id="UP001604277"/>
    </source>
</evidence>
<dbReference type="InterPro" id="IPR001841">
    <property type="entry name" value="Znf_RING"/>
</dbReference>
<dbReference type="Proteomes" id="UP001604277">
    <property type="component" value="Unassembled WGS sequence"/>
</dbReference>
<dbReference type="EMBL" id="JBFOLJ010000009">
    <property type="protein sequence ID" value="KAL2510160.1"/>
    <property type="molecule type" value="Genomic_DNA"/>
</dbReference>
<sequence>MGSKQPREQALSVLTSFKNFRQNYLYQSMGCGNPSALTDSVGERKELALTSRPSGLTPGGAYSSRPDLISFPHVSLPYARFPRDDMGGTCQSCPPENGTEKNMIDGLMNPNGLANLQTDASLRNVGNNVSNFHRVSQTSHSKLSTRESCQSIDGSNMVPAHCLMDGGVVSAEYQDSEVHMNFMPARGDASSGYSVNTQGRETKTSSRKLEEALSFRHNSRVRETLRSSSSLPPLAGRTVSSQTDAGGSSSLAHNLSCQNFVCDEAGNIRGANAMLNATPSPSLQTPEADMQGALSTKFNMYSGCQGDLAARPLPCSSTSIVYPECTSGPALTPVSSKPTLIACQAISNQQHNYLRRSSMKVPSDSIMNSHLLRHQGSSIKHAQLGKQIPLSEGRTTQVVDSGPFPVRVQPVGNLHQTQNYGSVDYPQKAIGPPLAIGTSQVCLPAQVNPCRLSNTTGQPQHDVPAQLPKDFPKADYADAQVLPAPNVGIQSQASNVLYQSSLKRRANENSLSAPLSQRKRMIPPPPRRLSVPHQQHYIPAPVPASPLHIKWRGFDGPPKPIGQKCFLCKRDLSFTAGGHAYQPAVPPAVAILPCGHTFHDHCMQTITPQDQSKNPPCIPCAIDET</sequence>
<comment type="caution">
    <text evidence="4">The sequence shown here is derived from an EMBL/GenBank/DDBJ whole genome shotgun (WGS) entry which is preliminary data.</text>
</comment>
<dbReference type="PROSITE" id="PS50089">
    <property type="entry name" value="ZF_RING_2"/>
    <property type="match status" value="1"/>
</dbReference>
<feature type="region of interest" description="Disordered" evidence="2">
    <location>
        <begin position="188"/>
        <end position="248"/>
    </location>
</feature>